<accession>A0A1Y6M932</accession>
<keyword evidence="3" id="KW-1185">Reference proteome</keyword>
<dbReference type="EMBL" id="FYAK01000001">
    <property type="protein sequence ID" value="SMY32439.1"/>
    <property type="molecule type" value="Genomic_DNA"/>
</dbReference>
<sequence>MKSNKDKSLWLIPAGVSLLIALLGVLILTPMM</sequence>
<evidence type="ECO:0000313" key="2">
    <source>
        <dbReference type="EMBL" id="SMY32439.1"/>
    </source>
</evidence>
<evidence type="ECO:0000313" key="3">
    <source>
        <dbReference type="Proteomes" id="UP000195963"/>
    </source>
</evidence>
<proteinExistence type="predicted"/>
<keyword evidence="1" id="KW-0812">Transmembrane</keyword>
<reference evidence="3" key="1">
    <citation type="submission" date="2017-06" db="EMBL/GenBank/DDBJ databases">
        <authorList>
            <person name="Rodrigo-Torres L."/>
            <person name="Arahal R.D."/>
            <person name="Lucena T."/>
        </authorList>
    </citation>
    <scope>NUCLEOTIDE SEQUENCE [LARGE SCALE GENOMIC DNA]</scope>
    <source>
        <strain evidence="3">CECT 9190</strain>
    </source>
</reference>
<name>A0A1Y6M932_9GAMM</name>
<keyword evidence="1" id="KW-1133">Transmembrane helix</keyword>
<evidence type="ECO:0000256" key="1">
    <source>
        <dbReference type="SAM" id="Phobius"/>
    </source>
</evidence>
<protein>
    <submittedName>
        <fullName evidence="2">Uncharacterized protein</fullName>
    </submittedName>
</protein>
<organism evidence="2 3">
    <name type="scientific">Photobacterium malacitanum</name>
    <dbReference type="NCBI Taxonomy" id="2204294"/>
    <lineage>
        <taxon>Bacteria</taxon>
        <taxon>Pseudomonadati</taxon>
        <taxon>Pseudomonadota</taxon>
        <taxon>Gammaproteobacteria</taxon>
        <taxon>Vibrionales</taxon>
        <taxon>Vibrionaceae</taxon>
        <taxon>Photobacterium</taxon>
    </lineage>
</organism>
<dbReference type="AlphaFoldDB" id="A0A1Y6M932"/>
<feature type="transmembrane region" description="Helical" evidence="1">
    <location>
        <begin position="9"/>
        <end position="29"/>
    </location>
</feature>
<keyword evidence="1" id="KW-0472">Membrane</keyword>
<dbReference type="Proteomes" id="UP000195963">
    <property type="component" value="Unassembled WGS sequence"/>
</dbReference>
<gene>
    <name evidence="2" type="ORF">PMAL9190_00531</name>
</gene>